<evidence type="ECO:0000256" key="7">
    <source>
        <dbReference type="ARBA" id="ARBA00023237"/>
    </source>
</evidence>
<evidence type="ECO:0000313" key="10">
    <source>
        <dbReference type="Proteomes" id="UP000027186"/>
    </source>
</evidence>
<geneLocation type="plasmid" evidence="9 10">
    <name>AbAZ39_p3</name>
</geneLocation>
<evidence type="ECO:0000256" key="5">
    <source>
        <dbReference type="ARBA" id="ARBA00022729"/>
    </source>
</evidence>
<reference evidence="9 10" key="1">
    <citation type="journal article" date="2014" name="Genome Announc.">
        <title>Complete Genome Sequence of the Model Rhizosphere Strain Azospirillum brasilense Az39, Successfully Applied in Agriculture.</title>
        <authorList>
            <person name="Rivera D."/>
            <person name="Revale S."/>
            <person name="Molina R."/>
            <person name="Gualpa J."/>
            <person name="Puente M."/>
            <person name="Maroniche G."/>
            <person name="Paris G."/>
            <person name="Baker D."/>
            <person name="Clavijo B."/>
            <person name="McLay K."/>
            <person name="Spaepen S."/>
            <person name="Perticari A."/>
            <person name="Vazquez M."/>
            <person name="Wisniewski-Dye F."/>
            <person name="Watkins C."/>
            <person name="Martinez-Abarca F."/>
            <person name="Vanderleyden J."/>
            <person name="Cassan F."/>
        </authorList>
    </citation>
    <scope>NUCLEOTIDE SEQUENCE [LARGE SCALE GENOMIC DNA]</scope>
    <source>
        <strain evidence="9 10">Az39</strain>
        <plasmid evidence="9">AbAZ39_p3</plasmid>
    </source>
</reference>
<name>A0A060DPR7_9PROT</name>
<dbReference type="GO" id="GO:0015483">
    <property type="term" value="F:long-chain fatty acid transporting porin activity"/>
    <property type="evidence" value="ECO:0007669"/>
    <property type="project" value="TreeGrafter"/>
</dbReference>
<keyword evidence="7" id="KW-0998">Cell outer membrane</keyword>
<dbReference type="PANTHER" id="PTHR35093:SF8">
    <property type="entry name" value="OUTER MEMBRANE PROTEIN NMB0088-RELATED"/>
    <property type="match status" value="1"/>
</dbReference>
<keyword evidence="3" id="KW-1134">Transmembrane beta strand</keyword>
<dbReference type="Pfam" id="PF03349">
    <property type="entry name" value="Toluene_X"/>
    <property type="match status" value="1"/>
</dbReference>
<keyword evidence="4" id="KW-0812">Transmembrane</keyword>
<dbReference type="InterPro" id="IPR005017">
    <property type="entry name" value="OMPP1/FadL/TodX"/>
</dbReference>
<dbReference type="RefSeq" id="WP_040137568.1">
    <property type="nucleotide sequence ID" value="NZ_CP007796.1"/>
</dbReference>
<keyword evidence="5 8" id="KW-0732">Signal</keyword>
<proteinExistence type="inferred from homology"/>
<dbReference type="EMBL" id="CP007796">
    <property type="protein sequence ID" value="AIB15856.1"/>
    <property type="molecule type" value="Genomic_DNA"/>
</dbReference>
<evidence type="ECO:0000256" key="2">
    <source>
        <dbReference type="ARBA" id="ARBA00008163"/>
    </source>
</evidence>
<evidence type="ECO:0000313" key="9">
    <source>
        <dbReference type="EMBL" id="AIB15856.1"/>
    </source>
</evidence>
<keyword evidence="9" id="KW-0614">Plasmid</keyword>
<feature type="signal peptide" evidence="8">
    <location>
        <begin position="1"/>
        <end position="21"/>
    </location>
</feature>
<dbReference type="GO" id="GO:0009279">
    <property type="term" value="C:cell outer membrane"/>
    <property type="evidence" value="ECO:0007669"/>
    <property type="project" value="UniProtKB-SubCell"/>
</dbReference>
<evidence type="ECO:0000256" key="1">
    <source>
        <dbReference type="ARBA" id="ARBA00004571"/>
    </source>
</evidence>
<dbReference type="PANTHER" id="PTHR35093">
    <property type="entry name" value="OUTER MEMBRANE PROTEIN NMB0088-RELATED"/>
    <property type="match status" value="1"/>
</dbReference>
<keyword evidence="6" id="KW-0472">Membrane</keyword>
<evidence type="ECO:0000256" key="3">
    <source>
        <dbReference type="ARBA" id="ARBA00022452"/>
    </source>
</evidence>
<gene>
    <name evidence="9" type="ORF">ABAZ39_28795</name>
</gene>
<comment type="subcellular location">
    <subcellularLocation>
        <location evidence="1">Cell outer membrane</location>
        <topology evidence="1">Multi-pass membrane protein</topology>
    </subcellularLocation>
</comment>
<comment type="similarity">
    <text evidence="2">Belongs to the OmpP1/FadL family.</text>
</comment>
<protein>
    <recommendedName>
        <fullName evidence="11">TbuX</fullName>
    </recommendedName>
</protein>
<organism evidence="9 10">
    <name type="scientific">Azospirillum argentinense</name>
    <dbReference type="NCBI Taxonomy" id="2970906"/>
    <lineage>
        <taxon>Bacteria</taxon>
        <taxon>Pseudomonadati</taxon>
        <taxon>Pseudomonadota</taxon>
        <taxon>Alphaproteobacteria</taxon>
        <taxon>Rhodospirillales</taxon>
        <taxon>Azospirillaceae</taxon>
        <taxon>Azospirillum</taxon>
    </lineage>
</organism>
<dbReference type="SUPFAM" id="SSF56935">
    <property type="entry name" value="Porins"/>
    <property type="match status" value="1"/>
</dbReference>
<evidence type="ECO:0008006" key="11">
    <source>
        <dbReference type="Google" id="ProtNLM"/>
    </source>
</evidence>
<dbReference type="Proteomes" id="UP000027186">
    <property type="component" value="Plasmid AbAZ39_p3"/>
</dbReference>
<evidence type="ECO:0000256" key="4">
    <source>
        <dbReference type="ARBA" id="ARBA00022692"/>
    </source>
</evidence>
<sequence length="459" mass="47995">MRVIAAFAAAATLAAAFPSHATDVYTFEGFGAVSMGMGGTGAASDIGGAAMIFNPATLTQRSSSYLEGGLVVAAPTGLRATQTQTGEVAHGKDTFPFQGYYIPQGGFVWRHETLALGLGAYAQGGFGTEYGEGSFMARLPSGVDSGLRTGSEAMFMRVPLAAAWDVTPKVTVAGAIDYVRAGLGFRVLQGADQLGALAATGRLTGQGPMLGAAGAMVGMGGGVYFDIFDPSIARAGVEGDGVSGRLGLTWKPQADTTIGSFYQLRTALNNLTGDGSVIVLGADGSRLTQPAKYTLGNFQLPAEFGIGISHRLRPDLTVAFDYRRAFWAQALRQYNIRVDVPGLGTVWETLPQRYRDINIFAIGGAYRVTDALTLRTGFRWADKIAPAEDIVSVIPVVITKHASFGVGYAFSDTLRLDGAYSHGFQECVSNSTPPNGSAVNPGKFCNGTDIVALSLSASF</sequence>
<evidence type="ECO:0000256" key="6">
    <source>
        <dbReference type="ARBA" id="ARBA00023136"/>
    </source>
</evidence>
<dbReference type="Gene3D" id="2.40.160.60">
    <property type="entry name" value="Outer membrane protein transport protein (OMPP1/FadL/TodX)"/>
    <property type="match status" value="1"/>
</dbReference>
<accession>A0A060DPR7</accession>
<dbReference type="KEGG" id="abq:ABAZ39_28795"/>
<feature type="chain" id="PRO_5001585868" description="TbuX" evidence="8">
    <location>
        <begin position="22"/>
        <end position="459"/>
    </location>
</feature>
<evidence type="ECO:0000256" key="8">
    <source>
        <dbReference type="SAM" id="SignalP"/>
    </source>
</evidence>
<dbReference type="AlphaFoldDB" id="A0A060DPR7"/>